<evidence type="ECO:0000313" key="1">
    <source>
        <dbReference type="EMBL" id="OOK63413.1"/>
    </source>
</evidence>
<sequence>MTLLLAVRQTLFAKTTVGHVRFAAFVSPPWCAGLCRGGHRLCLGGHA</sequence>
<dbReference type="AlphaFoldDB" id="A0A1V3W8X0"/>
<evidence type="ECO:0000313" key="2">
    <source>
        <dbReference type="Proteomes" id="UP000189229"/>
    </source>
</evidence>
<gene>
    <name evidence="1" type="ORF">BZL30_9483</name>
</gene>
<name>A0A1V3W8X0_MYCKA</name>
<dbReference type="EMBL" id="MVBM01000019">
    <property type="protein sequence ID" value="OOK63413.1"/>
    <property type="molecule type" value="Genomic_DNA"/>
</dbReference>
<proteinExistence type="predicted"/>
<protein>
    <submittedName>
        <fullName evidence="1">Uncharacterized protein</fullName>
    </submittedName>
</protein>
<dbReference type="Proteomes" id="UP000189229">
    <property type="component" value="Unassembled WGS sequence"/>
</dbReference>
<reference evidence="1 2" key="1">
    <citation type="submission" date="2017-02" db="EMBL/GenBank/DDBJ databases">
        <title>Complete genome sequences of Mycobacterium kansasii strains isolated from rhesus macaques.</title>
        <authorList>
            <person name="Panda A."/>
            <person name="Nagaraj S."/>
            <person name="Zhao X."/>
            <person name="Tettelin H."/>
            <person name="Detolla L.J."/>
        </authorList>
    </citation>
    <scope>NUCLEOTIDE SEQUENCE [LARGE SCALE GENOMIC DNA]</scope>
    <source>
        <strain evidence="1 2">11-3813</strain>
    </source>
</reference>
<comment type="caution">
    <text evidence="1">The sequence shown here is derived from an EMBL/GenBank/DDBJ whole genome shotgun (WGS) entry which is preliminary data.</text>
</comment>
<accession>A0A1V3W8X0</accession>
<organism evidence="1 2">
    <name type="scientific">Mycobacterium kansasii</name>
    <dbReference type="NCBI Taxonomy" id="1768"/>
    <lineage>
        <taxon>Bacteria</taxon>
        <taxon>Bacillati</taxon>
        <taxon>Actinomycetota</taxon>
        <taxon>Actinomycetes</taxon>
        <taxon>Mycobacteriales</taxon>
        <taxon>Mycobacteriaceae</taxon>
        <taxon>Mycobacterium</taxon>
    </lineage>
</organism>